<feature type="compositionally biased region" description="Low complexity" evidence="1">
    <location>
        <begin position="1000"/>
        <end position="1014"/>
    </location>
</feature>
<evidence type="ECO:0000313" key="3">
    <source>
        <dbReference type="EnsemblMetazoa" id="XP_016836815"/>
    </source>
</evidence>
<feature type="compositionally biased region" description="Polar residues" evidence="1">
    <location>
        <begin position="462"/>
        <end position="479"/>
    </location>
</feature>
<feature type="compositionally biased region" description="Pro residues" evidence="1">
    <location>
        <begin position="86"/>
        <end position="115"/>
    </location>
</feature>
<feature type="compositionally biased region" description="Basic and acidic residues" evidence="1">
    <location>
        <begin position="872"/>
        <end position="881"/>
    </location>
</feature>
<proteinExistence type="predicted"/>
<keyword evidence="4" id="KW-1185">Reference proteome</keyword>
<evidence type="ECO:0000256" key="2">
    <source>
        <dbReference type="SAM" id="SignalP"/>
    </source>
</evidence>
<feature type="compositionally biased region" description="Polar residues" evidence="1">
    <location>
        <begin position="567"/>
        <end position="578"/>
    </location>
</feature>
<feature type="region of interest" description="Disordered" evidence="1">
    <location>
        <begin position="813"/>
        <end position="892"/>
    </location>
</feature>
<feature type="region of interest" description="Disordered" evidence="1">
    <location>
        <begin position="991"/>
        <end position="1057"/>
    </location>
</feature>
<dbReference type="OrthoDB" id="6630523at2759"/>
<dbReference type="InParanoid" id="A0A7M7IKL0"/>
<feature type="region of interest" description="Disordered" evidence="1">
    <location>
        <begin position="25"/>
        <end position="137"/>
    </location>
</feature>
<feature type="region of interest" description="Disordered" evidence="1">
    <location>
        <begin position="614"/>
        <end position="671"/>
    </location>
</feature>
<feature type="compositionally biased region" description="Polar residues" evidence="1">
    <location>
        <begin position="278"/>
        <end position="288"/>
    </location>
</feature>
<feature type="signal peptide" evidence="2">
    <location>
        <begin position="1"/>
        <end position="23"/>
    </location>
</feature>
<evidence type="ECO:0000313" key="4">
    <source>
        <dbReference type="Proteomes" id="UP000002358"/>
    </source>
</evidence>
<feature type="compositionally biased region" description="Acidic residues" evidence="1">
    <location>
        <begin position="844"/>
        <end position="855"/>
    </location>
</feature>
<feature type="compositionally biased region" description="Basic and acidic residues" evidence="1">
    <location>
        <begin position="534"/>
        <end position="560"/>
    </location>
</feature>
<organism evidence="3 4">
    <name type="scientific">Nasonia vitripennis</name>
    <name type="common">Parasitic wasp</name>
    <dbReference type="NCBI Taxonomy" id="7425"/>
    <lineage>
        <taxon>Eukaryota</taxon>
        <taxon>Metazoa</taxon>
        <taxon>Ecdysozoa</taxon>
        <taxon>Arthropoda</taxon>
        <taxon>Hexapoda</taxon>
        <taxon>Insecta</taxon>
        <taxon>Pterygota</taxon>
        <taxon>Neoptera</taxon>
        <taxon>Endopterygota</taxon>
        <taxon>Hymenoptera</taxon>
        <taxon>Apocrita</taxon>
        <taxon>Proctotrupomorpha</taxon>
        <taxon>Chalcidoidea</taxon>
        <taxon>Pteromalidae</taxon>
        <taxon>Pteromalinae</taxon>
        <taxon>Nasonia</taxon>
    </lineage>
</organism>
<dbReference type="AlphaFoldDB" id="A0A7M7IKL0"/>
<accession>A0A7M7IKL0</accession>
<dbReference type="GeneID" id="100679692"/>
<feature type="compositionally biased region" description="Pro residues" evidence="1">
    <location>
        <begin position="430"/>
        <end position="442"/>
    </location>
</feature>
<reference evidence="3" key="1">
    <citation type="submission" date="2021-01" db="UniProtKB">
        <authorList>
            <consortium name="EnsemblMetazoa"/>
        </authorList>
    </citation>
    <scope>IDENTIFICATION</scope>
</reference>
<sequence>MDFRLCMLLQGLSLLLLLVHTSCSCTKTSRDGPTSSPRHQHHHHVLHHQQHHRPSRQLQRQSRGLSEFLVPPPAPANFRGPRGPSSLPPPKNNNHNQPPPPPLTPPPLSPPPPPQHTRNGRYVNQQGGNGGNNNNGSGYFSKLMDWLNPFTGGGNGNNNDAIGKDSVGLGGSNYPKLQPPPPQPPVVQYAPQQPYTGGTGQYEPPPHPDNLQNGYSNLAPWMNGKPCNPCNQIPWIPVLGASSQHNSDPGQYAANVGGGRYLPPPPPQEVKTPDFSHSVPSSNQQNYPIPNPHLYPGVMPPLFKAEPFNVAPAGYQPPNLDQPHSPNFEQVPPGLDHQPLQNFDHPPPPNFNQQPPSHFDQSSPSNYDHPPPNFNQQPSSHFDKSPPNLDHPPQSKYNQPPPIINHPPQSNYNQAPNNLNHPAQQNFDLPSPPNFDHPPPPNFNHNQSPQNFDHPPDLNFDYASSNSNHPPSNFDQQPSEIIEDHPPPNFDHQSQNYDYNGGSDYGNQHSSNDDDQHPPSNFEQHHQPSQIVDVVKEAPTDLDHSDISDHHHQEPVHAESRPVYVNSAKSSSSPNDIDQQQHHRHRPTAPSTPNYQESHKGPIVHFQRSPLIDLSNIGESPSTTTTAITTTTPSSSSSSSSGSNRFLDSRPTDHIPVTIVPSKGKHSGESATLPSATLIDYIVSGADAESFSSSEEEKETRPPPRLQNERNALVLPSATTTTTTTTTSSTTTQRVMTRPVDQRRQESLIETLVQSYEFFKKRNNETLTNEARAGGRFYNETEDSSASREVVVPSKSENGKKIIQIIIPYTSQYTPSPFHSTKSDKDHHNHIDSSAAASNHPGDSEDSESHDDNVEDNVVIQESRRVSVTRTAPKDDLERLRNGNKTVSAPGNSIDVHRLQKNIDNWTIQEYSKPTTSVTNSPNSTYPRWLSSKQIPDEYLLSTTEYDDSNESYDFSNDTELHRRTNKSEVTPTTSMNAPDSVTIIEAIYPKNPKKPALPPKRNSLNTSKNSTSSEKVYVVTPVPNPNSLEDLDEASSKDSSSKSSKSRKPKNKEPVERAYQVLPQAVNNLAMLANAPESAAPALWGIMEHEAFAQSADQPRWRSDADELPEPASTPILYSGHSKVSRARSWMIGHKHCYVQQ</sequence>
<dbReference type="PROSITE" id="PS51257">
    <property type="entry name" value="PROKAR_LIPOPROTEIN"/>
    <property type="match status" value="1"/>
</dbReference>
<evidence type="ECO:0000256" key="1">
    <source>
        <dbReference type="SAM" id="MobiDB-lite"/>
    </source>
</evidence>
<dbReference type="RefSeq" id="XP_016836815.1">
    <property type="nucleotide sequence ID" value="XM_016981326.3"/>
</dbReference>
<feature type="region of interest" description="Disordered" evidence="1">
    <location>
        <begin position="241"/>
        <end position="293"/>
    </location>
</feature>
<feature type="compositionally biased region" description="Polar residues" evidence="1">
    <location>
        <begin position="518"/>
        <end position="530"/>
    </location>
</feature>
<feature type="chain" id="PRO_5029566462" evidence="2">
    <location>
        <begin position="24"/>
        <end position="1142"/>
    </location>
</feature>
<feature type="region of interest" description="Disordered" evidence="1">
    <location>
        <begin position="772"/>
        <end position="793"/>
    </location>
</feature>
<feature type="compositionally biased region" description="Polar residues" evidence="1">
    <location>
        <begin position="968"/>
        <end position="978"/>
    </location>
</feature>
<name>A0A7M7IKL0_NASVI</name>
<protein>
    <submittedName>
        <fullName evidence="3">Uncharacterized protein</fullName>
    </submittedName>
</protein>
<feature type="compositionally biased region" description="Low complexity" evidence="1">
    <location>
        <begin position="719"/>
        <end position="732"/>
    </location>
</feature>
<feature type="compositionally biased region" description="Basic and acidic residues" evidence="1">
    <location>
        <begin position="821"/>
        <end position="831"/>
    </location>
</feature>
<feature type="compositionally biased region" description="Basic residues" evidence="1">
    <location>
        <begin position="38"/>
        <end position="55"/>
    </location>
</feature>
<dbReference type="Proteomes" id="UP000002358">
    <property type="component" value="Chromosome 1"/>
</dbReference>
<feature type="region of interest" description="Disordered" evidence="1">
    <location>
        <begin position="309"/>
        <end position="600"/>
    </location>
</feature>
<feature type="compositionally biased region" description="Polar residues" evidence="1">
    <location>
        <begin position="410"/>
        <end position="428"/>
    </location>
</feature>
<feature type="region of interest" description="Disordered" evidence="1">
    <location>
        <begin position="948"/>
        <end position="978"/>
    </location>
</feature>
<feature type="region of interest" description="Disordered" evidence="1">
    <location>
        <begin position="688"/>
        <end position="743"/>
    </location>
</feature>
<dbReference type="KEGG" id="nvi:100679692"/>
<keyword evidence="2" id="KW-0732">Signal</keyword>
<feature type="compositionally biased region" description="Polar residues" evidence="1">
    <location>
        <begin position="25"/>
        <end position="37"/>
    </location>
</feature>
<feature type="region of interest" description="Disordered" evidence="1">
    <location>
        <begin position="155"/>
        <end position="185"/>
    </location>
</feature>
<feature type="region of interest" description="Disordered" evidence="1">
    <location>
        <begin position="1096"/>
        <end position="1117"/>
    </location>
</feature>
<feature type="compositionally biased region" description="Low complexity" evidence="1">
    <location>
        <begin position="620"/>
        <end position="643"/>
    </location>
</feature>
<dbReference type="EnsemblMetazoa" id="XM_016981326">
    <property type="protein sequence ID" value="XP_016836815"/>
    <property type="gene ID" value="LOC100679692"/>
</dbReference>